<dbReference type="PANTHER" id="PTHR43305">
    <property type="entry name" value="FAMILY N-ACETYLTRANSFERASE, PUTATIVE (AFU_ORTHOLOGUE AFUA_2G01380)-RELATED"/>
    <property type="match status" value="1"/>
</dbReference>
<dbReference type="OrthoDB" id="41532at2759"/>
<dbReference type="InterPro" id="IPR016181">
    <property type="entry name" value="Acyl_CoA_acyltransferase"/>
</dbReference>
<dbReference type="AlphaFoldDB" id="A0A0U1M4M1"/>
<dbReference type="EMBL" id="CVMT01000007">
    <property type="protein sequence ID" value="CRG89971.1"/>
    <property type="molecule type" value="Genomic_DNA"/>
</dbReference>
<evidence type="ECO:0000313" key="2">
    <source>
        <dbReference type="EMBL" id="CRG89971.1"/>
    </source>
</evidence>
<evidence type="ECO:0000259" key="1">
    <source>
        <dbReference type="PROSITE" id="PS51186"/>
    </source>
</evidence>
<dbReference type="SUPFAM" id="SSF55729">
    <property type="entry name" value="Acyl-CoA N-acyltransferases (Nat)"/>
    <property type="match status" value="1"/>
</dbReference>
<gene>
    <name evidence="2" type="ORF">PISL3812_07011</name>
</gene>
<dbReference type="PROSITE" id="PS51186">
    <property type="entry name" value="GNAT"/>
    <property type="match status" value="1"/>
</dbReference>
<dbReference type="InterPro" id="IPR000182">
    <property type="entry name" value="GNAT_dom"/>
</dbReference>
<evidence type="ECO:0000313" key="3">
    <source>
        <dbReference type="Proteomes" id="UP000054383"/>
    </source>
</evidence>
<dbReference type="InterPro" id="IPR052777">
    <property type="entry name" value="Acetyltransferase_Enz"/>
</dbReference>
<sequence length="199" mass="21615">MASKSTYTITPALFPNDKPAITALFSAYTAALGLDLTYQDYSTELSSLPGKYAPEKGGILLVARDTTTSSDNNDSNNNNNNNEQGQEIVGCVALRALPPNPTTSSASGNEENGSGNNYCEIKRLYITPSARGTGLGARLIEAIIQHARNTGKYRGIKLDTLPGSYMASARALYRRYGFEEVERYYETPVEGTIFMGLEF</sequence>
<keyword evidence="3" id="KW-1185">Reference proteome</keyword>
<dbReference type="Pfam" id="PF00583">
    <property type="entry name" value="Acetyltransf_1"/>
    <property type="match status" value="1"/>
</dbReference>
<reference evidence="2 3" key="1">
    <citation type="submission" date="2015-04" db="EMBL/GenBank/DDBJ databases">
        <authorList>
            <person name="Syromyatnikov M.Y."/>
            <person name="Popov V.N."/>
        </authorList>
    </citation>
    <scope>NUCLEOTIDE SEQUENCE [LARGE SCALE GENOMIC DNA]</scope>
    <source>
        <strain evidence="2">WF-38-12</strain>
    </source>
</reference>
<dbReference type="STRING" id="28573.A0A0U1M4M1"/>
<dbReference type="Gene3D" id="3.40.630.30">
    <property type="match status" value="1"/>
</dbReference>
<feature type="domain" description="N-acetyltransferase" evidence="1">
    <location>
        <begin position="36"/>
        <end position="199"/>
    </location>
</feature>
<name>A0A0U1M4M1_TALIS</name>
<dbReference type="Proteomes" id="UP000054383">
    <property type="component" value="Unassembled WGS sequence"/>
</dbReference>
<dbReference type="OMA" id="GCCALRP"/>
<accession>A0A0U1M4M1</accession>
<proteinExistence type="predicted"/>
<dbReference type="CDD" id="cd04301">
    <property type="entry name" value="NAT_SF"/>
    <property type="match status" value="1"/>
</dbReference>
<dbReference type="PANTHER" id="PTHR43305:SF1">
    <property type="entry name" value="FAMILY N-ACETYLTRANSFERASE, PUTATIVE (AFU_ORTHOLOGUE AFUA_2G01380)-RELATED"/>
    <property type="match status" value="1"/>
</dbReference>
<protein>
    <recommendedName>
        <fullName evidence="1">N-acetyltransferase domain-containing protein</fullName>
    </recommendedName>
</protein>
<organism evidence="2 3">
    <name type="scientific">Talaromyces islandicus</name>
    <name type="common">Penicillium islandicum</name>
    <dbReference type="NCBI Taxonomy" id="28573"/>
    <lineage>
        <taxon>Eukaryota</taxon>
        <taxon>Fungi</taxon>
        <taxon>Dikarya</taxon>
        <taxon>Ascomycota</taxon>
        <taxon>Pezizomycotina</taxon>
        <taxon>Eurotiomycetes</taxon>
        <taxon>Eurotiomycetidae</taxon>
        <taxon>Eurotiales</taxon>
        <taxon>Trichocomaceae</taxon>
        <taxon>Talaromyces</taxon>
        <taxon>Talaromyces sect. Islandici</taxon>
    </lineage>
</organism>
<dbReference type="GO" id="GO:0016747">
    <property type="term" value="F:acyltransferase activity, transferring groups other than amino-acyl groups"/>
    <property type="evidence" value="ECO:0007669"/>
    <property type="project" value="InterPro"/>
</dbReference>